<protein>
    <submittedName>
        <fullName evidence="1">Uncharacterized protein</fullName>
    </submittedName>
</protein>
<organism evidence="1 2">
    <name type="scientific">Heracleum sosnowskyi</name>
    <dbReference type="NCBI Taxonomy" id="360622"/>
    <lineage>
        <taxon>Eukaryota</taxon>
        <taxon>Viridiplantae</taxon>
        <taxon>Streptophyta</taxon>
        <taxon>Embryophyta</taxon>
        <taxon>Tracheophyta</taxon>
        <taxon>Spermatophyta</taxon>
        <taxon>Magnoliopsida</taxon>
        <taxon>eudicotyledons</taxon>
        <taxon>Gunneridae</taxon>
        <taxon>Pentapetalae</taxon>
        <taxon>asterids</taxon>
        <taxon>campanulids</taxon>
        <taxon>Apiales</taxon>
        <taxon>Apiaceae</taxon>
        <taxon>Apioideae</taxon>
        <taxon>apioid superclade</taxon>
        <taxon>Tordylieae</taxon>
        <taxon>Tordyliinae</taxon>
        <taxon>Heracleum</taxon>
    </lineage>
</organism>
<dbReference type="Proteomes" id="UP001237642">
    <property type="component" value="Unassembled WGS sequence"/>
</dbReference>
<dbReference type="Gene3D" id="3.90.25.10">
    <property type="entry name" value="UDP-galactose 4-epimerase, domain 1"/>
    <property type="match status" value="1"/>
</dbReference>
<evidence type="ECO:0000313" key="1">
    <source>
        <dbReference type="EMBL" id="KAK1397436.1"/>
    </source>
</evidence>
<name>A0AAD8J778_9APIA</name>
<proteinExistence type="predicted"/>
<sequence length="151" mass="16012">MIITLYNVTVSAALPPLSSTPGVSIAHNIDIGSSLPPISSSLPYPFGDLAPPESADQAPSESVTPVISYNLSSAAEQLSKNHIWVKSRCIAYNLGTGRGTSVLEMVAAFEKASGKSVSFLVFNAARIGSRAKYGADEMCRNQWKCLILPLI</sequence>
<dbReference type="EMBL" id="JAUIZM010000002">
    <property type="protein sequence ID" value="KAK1397436.1"/>
    <property type="molecule type" value="Genomic_DNA"/>
</dbReference>
<comment type="caution">
    <text evidence="1">The sequence shown here is derived from an EMBL/GenBank/DDBJ whole genome shotgun (WGS) entry which is preliminary data.</text>
</comment>
<dbReference type="Gene3D" id="3.40.50.720">
    <property type="entry name" value="NAD(P)-binding Rossmann-like Domain"/>
    <property type="match status" value="1"/>
</dbReference>
<evidence type="ECO:0000313" key="2">
    <source>
        <dbReference type="Proteomes" id="UP001237642"/>
    </source>
</evidence>
<keyword evidence="2" id="KW-1185">Reference proteome</keyword>
<reference evidence="1" key="2">
    <citation type="submission" date="2023-05" db="EMBL/GenBank/DDBJ databases">
        <authorList>
            <person name="Schelkunov M.I."/>
        </authorList>
    </citation>
    <scope>NUCLEOTIDE SEQUENCE</scope>
    <source>
        <strain evidence="1">Hsosn_3</strain>
        <tissue evidence="1">Leaf</tissue>
    </source>
</reference>
<dbReference type="AlphaFoldDB" id="A0AAD8J778"/>
<accession>A0AAD8J778</accession>
<gene>
    <name evidence="1" type="ORF">POM88_007299</name>
</gene>
<reference evidence="1" key="1">
    <citation type="submission" date="2023-02" db="EMBL/GenBank/DDBJ databases">
        <title>Genome of toxic invasive species Heracleum sosnowskyi carries increased number of genes despite the absence of recent whole-genome duplications.</title>
        <authorList>
            <person name="Schelkunov M."/>
            <person name="Shtratnikova V."/>
            <person name="Makarenko M."/>
            <person name="Klepikova A."/>
            <person name="Omelchenko D."/>
            <person name="Novikova G."/>
            <person name="Obukhova E."/>
            <person name="Bogdanov V."/>
            <person name="Penin A."/>
            <person name="Logacheva M."/>
        </authorList>
    </citation>
    <scope>NUCLEOTIDE SEQUENCE</scope>
    <source>
        <strain evidence="1">Hsosn_3</strain>
        <tissue evidence="1">Leaf</tissue>
    </source>
</reference>